<comment type="caution">
    <text evidence="1">The sequence shown here is derived from an EMBL/GenBank/DDBJ whole genome shotgun (WGS) entry which is preliminary data.</text>
</comment>
<sequence>MVLLDADVIIDLHGFGVWDEILSKYKIFISSIILRQEVYFHEDEVGHKHPIDLTKDVDKKFKELSVTADELREFAERFDPVLKAEIHQGEKEALCVVSANEELHFCTCDHAPAVALGVLGFGDRGISFEMLLKGAGITKTLLPKHTEETFQRYLKEGSIMRIQGRGTSI</sequence>
<evidence type="ECO:0000313" key="1">
    <source>
        <dbReference type="EMBL" id="TET44632.1"/>
    </source>
</evidence>
<accession>A0A523UQ09</accession>
<evidence type="ECO:0000313" key="2">
    <source>
        <dbReference type="Proteomes" id="UP000315525"/>
    </source>
</evidence>
<gene>
    <name evidence="1" type="ORF">E3J62_09745</name>
</gene>
<proteinExistence type="predicted"/>
<organism evidence="1 2">
    <name type="scientific">candidate division TA06 bacterium</name>
    <dbReference type="NCBI Taxonomy" id="2250710"/>
    <lineage>
        <taxon>Bacteria</taxon>
        <taxon>Bacteria division TA06</taxon>
    </lineage>
</organism>
<dbReference type="Proteomes" id="UP000315525">
    <property type="component" value="Unassembled WGS sequence"/>
</dbReference>
<dbReference type="EMBL" id="SOJN01000117">
    <property type="protein sequence ID" value="TET44632.1"/>
    <property type="molecule type" value="Genomic_DNA"/>
</dbReference>
<name>A0A523UQ09_UNCT6</name>
<dbReference type="AlphaFoldDB" id="A0A523UQ09"/>
<reference evidence="1 2" key="1">
    <citation type="submission" date="2019-03" db="EMBL/GenBank/DDBJ databases">
        <title>Metabolic potential of uncultured bacteria and archaea associated with petroleum seepage in deep-sea sediments.</title>
        <authorList>
            <person name="Dong X."/>
            <person name="Hubert C."/>
        </authorList>
    </citation>
    <scope>NUCLEOTIDE SEQUENCE [LARGE SCALE GENOMIC DNA]</scope>
    <source>
        <strain evidence="1">E44_bin18</strain>
    </source>
</reference>
<evidence type="ECO:0008006" key="3">
    <source>
        <dbReference type="Google" id="ProtNLM"/>
    </source>
</evidence>
<protein>
    <recommendedName>
        <fullName evidence="3">PIN domain-containing protein</fullName>
    </recommendedName>
</protein>